<dbReference type="GO" id="GO:0009098">
    <property type="term" value="P:L-leucine biosynthetic process"/>
    <property type="evidence" value="ECO:0007669"/>
    <property type="project" value="UniProtKB-UniRule"/>
</dbReference>
<name>A0A2P5SY75_9GAMM</name>
<sequence length="202" mass="23741">MLNNFIQHTGIVAPLDIVNIDTDTIIPKQFLHKISRIGFGKNLFHNWRYEDVEGKKLNLDFILNKKEFQFASILLTRENFGCGSSREHAVWALMDFGFRVIIAPSFADIFYKNSINNKLLPIQLSIKEINEMFYLVVNHYGVMFKVDIKKLKIITENKIYQFEIDDYHHKCMMNGIDNITSTLEHESLILNYEQKNPDFFIN</sequence>
<dbReference type="FunFam" id="3.20.19.10:FF:000003">
    <property type="entry name" value="3-isopropylmalate dehydratase small subunit"/>
    <property type="match status" value="1"/>
</dbReference>
<organism evidence="12 13">
    <name type="scientific">Candidatus Pantoea edessiphila</name>
    <dbReference type="NCBI Taxonomy" id="2044610"/>
    <lineage>
        <taxon>Bacteria</taxon>
        <taxon>Pseudomonadati</taxon>
        <taxon>Pseudomonadota</taxon>
        <taxon>Gammaproteobacteria</taxon>
        <taxon>Enterobacterales</taxon>
        <taxon>Erwiniaceae</taxon>
        <taxon>Pantoea</taxon>
    </lineage>
</organism>
<evidence type="ECO:0000259" key="11">
    <source>
        <dbReference type="Pfam" id="PF00694"/>
    </source>
</evidence>
<dbReference type="Pfam" id="PF00694">
    <property type="entry name" value="Aconitase_C"/>
    <property type="match status" value="1"/>
</dbReference>
<gene>
    <name evidence="10 12" type="primary">leuD</name>
    <name evidence="12" type="ORF">CRV11_01820</name>
</gene>
<evidence type="ECO:0000313" key="12">
    <source>
        <dbReference type="EMBL" id="PPI87250.1"/>
    </source>
</evidence>
<comment type="caution">
    <text evidence="12">The sequence shown here is derived from an EMBL/GenBank/DDBJ whole genome shotgun (WGS) entry which is preliminary data.</text>
</comment>
<evidence type="ECO:0000256" key="4">
    <source>
        <dbReference type="ARBA" id="ARBA00009845"/>
    </source>
</evidence>
<dbReference type="InterPro" id="IPR004431">
    <property type="entry name" value="3-IsopropMal_deHydase_ssu"/>
</dbReference>
<evidence type="ECO:0000256" key="1">
    <source>
        <dbReference type="ARBA" id="ARBA00000491"/>
    </source>
</evidence>
<dbReference type="GO" id="GO:0003861">
    <property type="term" value="F:3-isopropylmalate dehydratase activity"/>
    <property type="evidence" value="ECO:0007669"/>
    <property type="project" value="UniProtKB-UniRule"/>
</dbReference>
<dbReference type="NCBIfam" id="NF002458">
    <property type="entry name" value="PRK01641.1"/>
    <property type="match status" value="1"/>
</dbReference>
<keyword evidence="7 10" id="KW-0028">Amino-acid biosynthesis</keyword>
<dbReference type="InterPro" id="IPR015928">
    <property type="entry name" value="Aconitase/3IPM_dehydase_swvl"/>
</dbReference>
<dbReference type="EC" id="4.2.1.33" evidence="10"/>
<proteinExistence type="inferred from homology"/>
<dbReference type="SUPFAM" id="SSF52016">
    <property type="entry name" value="LeuD/IlvD-like"/>
    <property type="match status" value="1"/>
</dbReference>
<evidence type="ECO:0000256" key="3">
    <source>
        <dbReference type="ARBA" id="ARBA00004729"/>
    </source>
</evidence>
<dbReference type="EMBL" id="PDKS01000002">
    <property type="protein sequence ID" value="PPI87250.1"/>
    <property type="molecule type" value="Genomic_DNA"/>
</dbReference>
<dbReference type="OrthoDB" id="9777465at2"/>
<feature type="domain" description="Aconitase A/isopropylmalate dehydratase small subunit swivel" evidence="11">
    <location>
        <begin position="3"/>
        <end position="125"/>
    </location>
</feature>
<evidence type="ECO:0000256" key="8">
    <source>
        <dbReference type="ARBA" id="ARBA00023239"/>
    </source>
</evidence>
<comment type="similarity">
    <text evidence="4 10">Belongs to the LeuD family. LeuD type 1 subfamily.</text>
</comment>
<protein>
    <recommendedName>
        <fullName evidence="10">3-isopropylmalate dehydratase small subunit</fullName>
        <ecNumber evidence="10">4.2.1.33</ecNumber>
    </recommendedName>
    <alternativeName>
        <fullName evidence="10">Alpha-IPM isomerase</fullName>
        <shortName evidence="10">IPMI</shortName>
    </alternativeName>
    <alternativeName>
        <fullName evidence="10">Isopropylmalate isomerase</fullName>
    </alternativeName>
</protein>
<comment type="pathway">
    <text evidence="3 10">Amino-acid biosynthesis; L-leucine biosynthesis; L-leucine from 3-methyl-2-oxobutanoate: step 2/4.</text>
</comment>
<keyword evidence="6 10" id="KW-0432">Leucine biosynthesis</keyword>
<keyword evidence="8 10" id="KW-0456">Lyase</keyword>
<reference evidence="12 13" key="1">
    <citation type="journal article" date="2018" name="Genome Biol. Evol.">
        <title>Cladogenesis and Genomic Streamlining in Extracellular Endosymbionts of Tropical Stink Bugs.</title>
        <authorList>
            <person name="Otero-Bravo A."/>
            <person name="Goffredi S."/>
            <person name="Sabree Z.L."/>
        </authorList>
    </citation>
    <scope>NUCLEOTIDE SEQUENCE [LARGE SCALE GENOMIC DNA]</scope>
    <source>
        <strain evidence="12 13">SoET</strain>
    </source>
</reference>
<comment type="function">
    <text evidence="2 10">Catalyzes the isomerization between 2-isopropylmalate and 3-isopropylmalate, via the formation of 2-isopropylmaleate.</text>
</comment>
<dbReference type="AlphaFoldDB" id="A0A2P5SY75"/>
<dbReference type="GO" id="GO:0009316">
    <property type="term" value="C:3-isopropylmalate dehydratase complex"/>
    <property type="evidence" value="ECO:0007669"/>
    <property type="project" value="InterPro"/>
</dbReference>
<evidence type="ECO:0000256" key="5">
    <source>
        <dbReference type="ARBA" id="ARBA00011271"/>
    </source>
</evidence>
<keyword evidence="9 10" id="KW-0100">Branched-chain amino acid biosynthesis</keyword>
<evidence type="ECO:0000256" key="2">
    <source>
        <dbReference type="ARBA" id="ARBA00002695"/>
    </source>
</evidence>
<dbReference type="Proteomes" id="UP000296034">
    <property type="component" value="Unassembled WGS sequence"/>
</dbReference>
<dbReference type="PANTHER" id="PTHR43345">
    <property type="entry name" value="3-ISOPROPYLMALATE DEHYDRATASE SMALL SUBUNIT 2-RELATED-RELATED"/>
    <property type="match status" value="1"/>
</dbReference>
<evidence type="ECO:0000256" key="6">
    <source>
        <dbReference type="ARBA" id="ARBA00022430"/>
    </source>
</evidence>
<dbReference type="InterPro" id="IPR033940">
    <property type="entry name" value="IPMI_Swivel"/>
</dbReference>
<evidence type="ECO:0000256" key="9">
    <source>
        <dbReference type="ARBA" id="ARBA00023304"/>
    </source>
</evidence>
<dbReference type="NCBIfam" id="TIGR00171">
    <property type="entry name" value="leuD"/>
    <property type="match status" value="1"/>
</dbReference>
<dbReference type="Gene3D" id="3.20.19.10">
    <property type="entry name" value="Aconitase, domain 4"/>
    <property type="match status" value="1"/>
</dbReference>
<dbReference type="InterPro" id="IPR000573">
    <property type="entry name" value="AconitaseA/IPMdHydase_ssu_swvl"/>
</dbReference>
<dbReference type="PANTHER" id="PTHR43345:SF5">
    <property type="entry name" value="3-ISOPROPYLMALATE DEHYDRATASE SMALL SUBUNIT"/>
    <property type="match status" value="1"/>
</dbReference>
<dbReference type="CDD" id="cd01577">
    <property type="entry name" value="IPMI_Swivel"/>
    <property type="match status" value="1"/>
</dbReference>
<dbReference type="RefSeq" id="WP_136131655.1">
    <property type="nucleotide sequence ID" value="NZ_PDKS01000002.1"/>
</dbReference>
<accession>A0A2P5SY75</accession>
<dbReference type="InterPro" id="IPR050075">
    <property type="entry name" value="LeuD"/>
</dbReference>
<dbReference type="UniPathway" id="UPA00048">
    <property type="reaction ID" value="UER00071"/>
</dbReference>
<evidence type="ECO:0000256" key="7">
    <source>
        <dbReference type="ARBA" id="ARBA00022605"/>
    </source>
</evidence>
<comment type="catalytic activity">
    <reaction evidence="1 10">
        <text>(2R,3S)-3-isopropylmalate = (2S)-2-isopropylmalate</text>
        <dbReference type="Rhea" id="RHEA:32287"/>
        <dbReference type="ChEBI" id="CHEBI:1178"/>
        <dbReference type="ChEBI" id="CHEBI:35121"/>
        <dbReference type="EC" id="4.2.1.33"/>
    </reaction>
</comment>
<dbReference type="HAMAP" id="MF_01031">
    <property type="entry name" value="LeuD_type1"/>
    <property type="match status" value="1"/>
</dbReference>
<comment type="subunit">
    <text evidence="5 10">Heterodimer of LeuC and LeuD.</text>
</comment>
<evidence type="ECO:0000313" key="13">
    <source>
        <dbReference type="Proteomes" id="UP000296034"/>
    </source>
</evidence>
<evidence type="ECO:0000256" key="10">
    <source>
        <dbReference type="HAMAP-Rule" id="MF_01031"/>
    </source>
</evidence>